<feature type="transmembrane region" description="Helical" evidence="2">
    <location>
        <begin position="578"/>
        <end position="596"/>
    </location>
</feature>
<dbReference type="AlphaFoldDB" id="A0A0B7N312"/>
<dbReference type="OrthoDB" id="45365at2759"/>
<evidence type="ECO:0000256" key="1">
    <source>
        <dbReference type="SAM" id="MobiDB-lite"/>
    </source>
</evidence>
<feature type="transmembrane region" description="Helical" evidence="2">
    <location>
        <begin position="488"/>
        <end position="511"/>
    </location>
</feature>
<dbReference type="PANTHER" id="PTHR14795:SF0">
    <property type="entry name" value="TRANSMEMBRANE PROTEIN 62"/>
    <property type="match status" value="1"/>
</dbReference>
<gene>
    <name evidence="6" type="primary">PARPA_03461.1 scaffold 7964</name>
</gene>
<feature type="domain" description="TMEM62 C-terminal" evidence="5">
    <location>
        <begin position="503"/>
        <end position="653"/>
    </location>
</feature>
<feature type="region of interest" description="Disordered" evidence="1">
    <location>
        <begin position="796"/>
        <end position="821"/>
    </location>
</feature>
<evidence type="ECO:0000259" key="4">
    <source>
        <dbReference type="Pfam" id="PF24384"/>
    </source>
</evidence>
<feature type="transmembrane region" description="Helical" evidence="2">
    <location>
        <begin position="673"/>
        <end position="689"/>
    </location>
</feature>
<dbReference type="InterPro" id="IPR004843">
    <property type="entry name" value="Calcineurin-like_PHP"/>
</dbReference>
<dbReference type="SUPFAM" id="SSF56300">
    <property type="entry name" value="Metallo-dependent phosphatases"/>
    <property type="match status" value="1"/>
</dbReference>
<dbReference type="PANTHER" id="PTHR14795">
    <property type="entry name" value="HELICASE RELATED"/>
    <property type="match status" value="1"/>
</dbReference>
<dbReference type="STRING" id="35722.A0A0B7N312"/>
<dbReference type="Gene3D" id="3.60.21.10">
    <property type="match status" value="1"/>
</dbReference>
<dbReference type="Pfam" id="PF24394">
    <property type="entry name" value="TMEM62_C"/>
    <property type="match status" value="1"/>
</dbReference>
<name>A0A0B7N312_9FUNG</name>
<keyword evidence="2" id="KW-0812">Transmembrane</keyword>
<dbReference type="InterPro" id="IPR056230">
    <property type="entry name" value="TMEM62_C"/>
</dbReference>
<feature type="transmembrane region" description="Helical" evidence="2">
    <location>
        <begin position="632"/>
        <end position="652"/>
    </location>
</feature>
<evidence type="ECO:0000313" key="7">
    <source>
        <dbReference type="Proteomes" id="UP000054107"/>
    </source>
</evidence>
<dbReference type="Proteomes" id="UP000054107">
    <property type="component" value="Unassembled WGS sequence"/>
</dbReference>
<dbReference type="InterPro" id="IPR056229">
    <property type="entry name" value="Ig_TMM62"/>
</dbReference>
<evidence type="ECO:0000259" key="3">
    <source>
        <dbReference type="Pfam" id="PF00149"/>
    </source>
</evidence>
<keyword evidence="7" id="KW-1185">Reference proteome</keyword>
<dbReference type="InterPro" id="IPR029052">
    <property type="entry name" value="Metallo-depent_PP-like"/>
</dbReference>
<organism evidence="6 7">
    <name type="scientific">Parasitella parasitica</name>
    <dbReference type="NCBI Taxonomy" id="35722"/>
    <lineage>
        <taxon>Eukaryota</taxon>
        <taxon>Fungi</taxon>
        <taxon>Fungi incertae sedis</taxon>
        <taxon>Mucoromycota</taxon>
        <taxon>Mucoromycotina</taxon>
        <taxon>Mucoromycetes</taxon>
        <taxon>Mucorales</taxon>
        <taxon>Mucorineae</taxon>
        <taxon>Mucoraceae</taxon>
        <taxon>Parasitella</taxon>
    </lineage>
</organism>
<proteinExistence type="predicted"/>
<dbReference type="Pfam" id="PF24384">
    <property type="entry name" value="Ig_TMM62"/>
    <property type="match status" value="1"/>
</dbReference>
<accession>A0A0B7N312</accession>
<sequence>MKLSPTSYFCLGLILVGFIRAIQLYYSSTRDLRVANQDDNWYQEQQRQKIKPAELQHAGYRNSTGRMANQPDQIFYFIQVSDLHISKFQPKGHTIHFLHFLQSALPTIDPEFVVVTGDLIDAKDETRTVSAQYLEEWQVYKSAVEQGANGTTWYDMRGNHDCFDLVSWKAENNLYRQFGKSSKILDDGKGVYSWQVSKAFGNYNFVAVDSCPRKGPSRPFNFFGYLTTNSMNRLVSKIMPTSFNHTFLFSHYPTTTMFPGVSSEGYRFKDLANHFSIYFCGHLHKLAAGLGEVLKTYRRQSDSLELEVADMKDHGAYRIVAVDHDLISFIDVELPVAQIPPVASDIVPLTQDNKVIWPDKIYLAPIVLITNPKDSRYTLPTKEPLHESRLSSHIRLLIFSEFAPESLKIQTFVDNKRHAYPAEFIGSISHENNMPLWAIMWDPIDFDDFETHYLRVQVTAPDGQVGIHEIPFRMDNMRVKIQGGTGEWIIWASISSLVRFLSIFAVTAMLITITAPKIYNDYEKNQQMDAARHTLRNKILLLIHEIDVGINQGIYSGILKHLLIWVHRILQFPEEQPYVWSLCFACLLSLLTLPWFRAEFIPSGEDEHQGMGFFYLWGLLFENHQWIPLDTWMFAIFQLTFNVGVFILYFIWKSSSAHQLQCKGTGQAPSRLVCDRLWLQIFVLIYWLWRLHGLRDLATFYGGVYPTLVFNLLVWWLLGVVAVILIGKNGLYDYIKNYHNQQQSEPVGVALEICPSCIDAVGGGENPADNFFVATAGQDEEQHTNIQEESRRILFDSDGSDSSSSSNTTNRPFRRNATKKD</sequence>
<feature type="domain" description="Calcineurin-like phosphoesterase" evidence="3">
    <location>
        <begin position="77"/>
        <end position="285"/>
    </location>
</feature>
<evidence type="ECO:0000313" key="6">
    <source>
        <dbReference type="EMBL" id="CEP09875.1"/>
    </source>
</evidence>
<dbReference type="GO" id="GO:0016787">
    <property type="term" value="F:hydrolase activity"/>
    <property type="evidence" value="ECO:0007669"/>
    <property type="project" value="InterPro"/>
</dbReference>
<dbReference type="Pfam" id="PF00149">
    <property type="entry name" value="Metallophos"/>
    <property type="match status" value="1"/>
</dbReference>
<feature type="domain" description="TMEM62 Ig-like" evidence="4">
    <location>
        <begin position="365"/>
        <end position="475"/>
    </location>
</feature>
<protein>
    <submittedName>
        <fullName evidence="6">Uncharacterized protein</fullName>
    </submittedName>
</protein>
<evidence type="ECO:0000259" key="5">
    <source>
        <dbReference type="Pfam" id="PF24394"/>
    </source>
</evidence>
<reference evidence="6 7" key="1">
    <citation type="submission" date="2014-09" db="EMBL/GenBank/DDBJ databases">
        <authorList>
            <person name="Ellenberger Sabrina"/>
        </authorList>
    </citation>
    <scope>NUCLEOTIDE SEQUENCE [LARGE SCALE GENOMIC DNA]</scope>
    <source>
        <strain evidence="6 7">CBS 412.66</strain>
    </source>
</reference>
<feature type="compositionally biased region" description="Basic residues" evidence="1">
    <location>
        <begin position="812"/>
        <end position="821"/>
    </location>
</feature>
<dbReference type="EMBL" id="LN722574">
    <property type="protein sequence ID" value="CEP09875.1"/>
    <property type="molecule type" value="Genomic_DNA"/>
</dbReference>
<feature type="transmembrane region" description="Helical" evidence="2">
    <location>
        <begin position="709"/>
        <end position="727"/>
    </location>
</feature>
<keyword evidence="2" id="KW-1133">Transmembrane helix</keyword>
<feature type="compositionally biased region" description="Low complexity" evidence="1">
    <location>
        <begin position="796"/>
        <end position="806"/>
    </location>
</feature>
<evidence type="ECO:0000256" key="2">
    <source>
        <dbReference type="SAM" id="Phobius"/>
    </source>
</evidence>
<keyword evidence="2" id="KW-0472">Membrane</keyword>